<dbReference type="PROSITE" id="PS50893">
    <property type="entry name" value="ABC_TRANSPORTER_2"/>
    <property type="match status" value="2"/>
</dbReference>
<gene>
    <name evidence="7" type="ORF">SAMN02745121_01681</name>
</gene>
<sequence length="535" mass="60130">MLTVSEITKSYGGKVLFDDVTTSFEPGHRYGLTGANGAGKSTFMKILAGELDPDKGGVWKPPRTRLSVLHQDHFRYENCRIRDVVIMGNRRLWDAMEEKDKLLASGDMSDEVGMRLGELEMIISEEDGYGAETEAERLLEGLGIPAAEHEQPLSTLTGGMRLRVLLAQALFGNPDILLLDEPTNHLDLESIHWLTNFLLEYKGVLVVISHDRHFLNEVCTHTADVDYENIITYTGGYDDMLRQKIQYRISAEKQNQSKQKRISELKEFIQRFGANAKKASQAQSRRRAIAKIELVDLKRSNIQRPFIRFEQKTPSGKLALSVDRLWKSFDGKPVLKDITFNATRGEKIAIVGPNGIGKTTLLKCIAGTYEPDRGKVTLGHEVVLGYLPQDHEEGLGKVENRTAFQWLYQWDPKSTVEEIRGLLGRMLFPSEDADKPVKALSGGETVRLLLAKMTLIKPSLLLLDEPTNHLDLESIRALTEAMQKYEGTLIFVSHDHAMVSEVATQVLELKGDKGYDLFPGNYEEFLEKTGKTAAR</sequence>
<dbReference type="OrthoDB" id="9762369at2"/>
<dbReference type="GO" id="GO:0016887">
    <property type="term" value="F:ATP hydrolysis activity"/>
    <property type="evidence" value="ECO:0007669"/>
    <property type="project" value="InterPro"/>
</dbReference>
<dbReference type="FunFam" id="3.40.50.300:FF:000070">
    <property type="entry name" value="Putative ABC transporter ATP-binding component"/>
    <property type="match status" value="1"/>
</dbReference>
<keyword evidence="2" id="KW-0547">Nucleotide-binding</keyword>
<evidence type="ECO:0000256" key="1">
    <source>
        <dbReference type="ARBA" id="ARBA00022737"/>
    </source>
</evidence>
<dbReference type="PANTHER" id="PTHR42855">
    <property type="entry name" value="ABC TRANSPORTER ATP-BINDING SUBUNIT"/>
    <property type="match status" value="1"/>
</dbReference>
<keyword evidence="8" id="KW-1185">Reference proteome</keyword>
<dbReference type="GO" id="GO:0005524">
    <property type="term" value="F:ATP binding"/>
    <property type="evidence" value="ECO:0007669"/>
    <property type="project" value="UniProtKB-KW"/>
</dbReference>
<dbReference type="AlphaFoldDB" id="A0A1I1VP59"/>
<dbReference type="RefSeq" id="WP_096330502.1">
    <property type="nucleotide sequence ID" value="NZ_FOMX01000005.1"/>
</dbReference>
<dbReference type="InterPro" id="IPR051309">
    <property type="entry name" value="ABCF_ATPase"/>
</dbReference>
<proteinExistence type="inferred from homology"/>
<feature type="domain" description="ABC transporter" evidence="6">
    <location>
        <begin position="320"/>
        <end position="535"/>
    </location>
</feature>
<comment type="similarity">
    <text evidence="4">Belongs to the ABC transporter superfamily. ABCF family. YbiT subfamily.</text>
</comment>
<evidence type="ECO:0000256" key="3">
    <source>
        <dbReference type="ARBA" id="ARBA00022840"/>
    </source>
</evidence>
<dbReference type="CDD" id="cd03221">
    <property type="entry name" value="ABCF_EF-3"/>
    <property type="match status" value="2"/>
</dbReference>
<keyword evidence="3" id="KW-0067">ATP-binding</keyword>
<evidence type="ECO:0000256" key="4">
    <source>
        <dbReference type="ARBA" id="ARBA00061551"/>
    </source>
</evidence>
<dbReference type="SMART" id="SM00382">
    <property type="entry name" value="AAA"/>
    <property type="match status" value="2"/>
</dbReference>
<dbReference type="Pfam" id="PF00005">
    <property type="entry name" value="ABC_tran"/>
    <property type="match status" value="2"/>
</dbReference>
<evidence type="ECO:0000313" key="8">
    <source>
        <dbReference type="Proteomes" id="UP000199400"/>
    </source>
</evidence>
<dbReference type="Pfam" id="PF12848">
    <property type="entry name" value="ABC_tran_Xtn"/>
    <property type="match status" value="1"/>
</dbReference>
<dbReference type="FunFam" id="3.40.50.300:FF:000011">
    <property type="entry name" value="Putative ABC transporter ATP-binding component"/>
    <property type="match status" value="1"/>
</dbReference>
<dbReference type="InterPro" id="IPR032781">
    <property type="entry name" value="ABC_tran_Xtn"/>
</dbReference>
<evidence type="ECO:0000313" key="7">
    <source>
        <dbReference type="EMBL" id="SFD82813.1"/>
    </source>
</evidence>
<accession>A0A1I1VP59</accession>
<organism evidence="7 8">
    <name type="scientific">Nannocystis exedens</name>
    <dbReference type="NCBI Taxonomy" id="54"/>
    <lineage>
        <taxon>Bacteria</taxon>
        <taxon>Pseudomonadati</taxon>
        <taxon>Myxococcota</taxon>
        <taxon>Polyangia</taxon>
        <taxon>Nannocystales</taxon>
        <taxon>Nannocystaceae</taxon>
        <taxon>Nannocystis</taxon>
    </lineage>
</organism>
<dbReference type="STRING" id="54.SAMN02745121_01681"/>
<protein>
    <recommendedName>
        <fullName evidence="5">Probable ATP-binding protein YbiT</fullName>
    </recommendedName>
</protein>
<name>A0A1I1VP59_9BACT</name>
<dbReference type="PANTHER" id="PTHR42855:SF2">
    <property type="entry name" value="DRUG RESISTANCE ABC TRANSPORTER,ATP-BINDING PROTEIN"/>
    <property type="match status" value="1"/>
</dbReference>
<dbReference type="Proteomes" id="UP000199400">
    <property type="component" value="Unassembled WGS sequence"/>
</dbReference>
<dbReference type="EMBL" id="FOMX01000005">
    <property type="protein sequence ID" value="SFD82813.1"/>
    <property type="molecule type" value="Genomic_DNA"/>
</dbReference>
<reference evidence="8" key="1">
    <citation type="submission" date="2016-10" db="EMBL/GenBank/DDBJ databases">
        <authorList>
            <person name="Varghese N."/>
            <person name="Submissions S."/>
        </authorList>
    </citation>
    <scope>NUCLEOTIDE SEQUENCE [LARGE SCALE GENOMIC DNA]</scope>
    <source>
        <strain evidence="8">ATCC 25963</strain>
    </source>
</reference>
<feature type="domain" description="ABC transporter" evidence="6">
    <location>
        <begin position="2"/>
        <end position="253"/>
    </location>
</feature>
<dbReference type="InterPro" id="IPR003593">
    <property type="entry name" value="AAA+_ATPase"/>
</dbReference>
<evidence type="ECO:0000256" key="5">
    <source>
        <dbReference type="ARBA" id="ARBA00074044"/>
    </source>
</evidence>
<dbReference type="InterPro" id="IPR027417">
    <property type="entry name" value="P-loop_NTPase"/>
</dbReference>
<keyword evidence="1" id="KW-0677">Repeat</keyword>
<evidence type="ECO:0000256" key="2">
    <source>
        <dbReference type="ARBA" id="ARBA00022741"/>
    </source>
</evidence>
<dbReference type="SUPFAM" id="SSF52540">
    <property type="entry name" value="P-loop containing nucleoside triphosphate hydrolases"/>
    <property type="match status" value="2"/>
</dbReference>
<dbReference type="Gene3D" id="3.40.50.300">
    <property type="entry name" value="P-loop containing nucleotide triphosphate hydrolases"/>
    <property type="match status" value="2"/>
</dbReference>
<evidence type="ECO:0000259" key="6">
    <source>
        <dbReference type="PROSITE" id="PS50893"/>
    </source>
</evidence>
<dbReference type="InterPro" id="IPR003439">
    <property type="entry name" value="ABC_transporter-like_ATP-bd"/>
</dbReference>